<dbReference type="AlphaFoldDB" id="A0AAN8JM53"/>
<organism evidence="2 3">
    <name type="scientific">Patella caerulea</name>
    <name type="common">Rayed Mediterranean limpet</name>
    <dbReference type="NCBI Taxonomy" id="87958"/>
    <lineage>
        <taxon>Eukaryota</taxon>
        <taxon>Metazoa</taxon>
        <taxon>Spiralia</taxon>
        <taxon>Lophotrochozoa</taxon>
        <taxon>Mollusca</taxon>
        <taxon>Gastropoda</taxon>
        <taxon>Patellogastropoda</taxon>
        <taxon>Patelloidea</taxon>
        <taxon>Patellidae</taxon>
        <taxon>Patella</taxon>
    </lineage>
</organism>
<dbReference type="GO" id="GO:0005739">
    <property type="term" value="C:mitochondrion"/>
    <property type="evidence" value="ECO:0007669"/>
    <property type="project" value="UniProtKB-SubCell"/>
</dbReference>
<gene>
    <name evidence="2" type="ORF">SNE40_012581</name>
</gene>
<comment type="caution">
    <text evidence="2">The sequence shown here is derived from an EMBL/GenBank/DDBJ whole genome shotgun (WGS) entry which is preliminary data.</text>
</comment>
<name>A0AAN8JM53_PATCE</name>
<dbReference type="EMBL" id="JAZGQO010000008">
    <property type="protein sequence ID" value="KAK6180421.1"/>
    <property type="molecule type" value="Genomic_DNA"/>
</dbReference>
<dbReference type="InterPro" id="IPR034913">
    <property type="entry name" value="mS27/PTCD2"/>
</dbReference>
<reference evidence="2 3" key="1">
    <citation type="submission" date="2024-01" db="EMBL/GenBank/DDBJ databases">
        <title>The genome of the rayed Mediterranean limpet Patella caerulea (Linnaeus, 1758).</title>
        <authorList>
            <person name="Anh-Thu Weber A."/>
            <person name="Halstead-Nussloch G."/>
        </authorList>
    </citation>
    <scope>NUCLEOTIDE SEQUENCE [LARGE SCALE GENOMIC DNA]</scope>
    <source>
        <strain evidence="2">AATW-2023a</strain>
        <tissue evidence="2">Whole specimen</tissue>
    </source>
</reference>
<comment type="subcellular location">
    <subcellularLocation>
        <location evidence="1">Mitochondrion</location>
    </subcellularLocation>
</comment>
<evidence type="ECO:0000256" key="1">
    <source>
        <dbReference type="ARBA" id="ARBA00004173"/>
    </source>
</evidence>
<protein>
    <recommendedName>
        <fullName evidence="4">28S ribosomal protein S27, mitochondrial</fullName>
    </recommendedName>
</protein>
<keyword evidence="3" id="KW-1185">Reference proteome</keyword>
<accession>A0AAN8JM53</accession>
<proteinExistence type="predicted"/>
<sequence>MAASAWKTCCSTLKHVKLSTKGVSFSARRYLLSEAYSCQDAWKQRLESSTLQQGSLNEFAVQLRERFEKEKKASVVDVDILANRLHEIEVTNAEFMEEILHRFRRSVDSVPVNDSIVYAVVRAYIDLGLTDRLLLLMKDKWNYGIFPNDHGVSVLLDHLIKENKYQDAAQVAYEMMLQEDFNHPITYLLSLYGCSQHYTSISLDPPEEKQVDPDEEEDWIPVKYIRFPVYDDHFDIKDERFLMGKTLYMLGKTCQDGVLGRSLQFMGLGMYHKFEKAIKLLENWEKDQPGVLLLNEAVVKFEESLVKAETRPDEEPEIDMGLRTIDDEIKLLRLTADEKDNFIQQLNEIKSRIQEKVKDEDLQNMVENFTKSQISEHEQSDIEKQTNLISTWTKERETLVDRQIWEFTRRQKEEELKTKLQDLQKKEEMLRFFELRDEIIIAKQKAPKVKPAEVEEDEEVIIAKRKKRRQYRPAV</sequence>
<dbReference type="PANTHER" id="PTHR21393:SF0">
    <property type="entry name" value="SMALL RIBOSOMAL SUBUNIT PROTEIN MS27"/>
    <property type="match status" value="1"/>
</dbReference>
<evidence type="ECO:0000313" key="3">
    <source>
        <dbReference type="Proteomes" id="UP001347796"/>
    </source>
</evidence>
<dbReference type="Proteomes" id="UP001347796">
    <property type="component" value="Unassembled WGS sequence"/>
</dbReference>
<dbReference type="PANTHER" id="PTHR21393">
    <property type="entry name" value="MITOCHONDRIAL 28S RIBOSOMAL PROTEIN S27"/>
    <property type="match status" value="1"/>
</dbReference>
<dbReference type="InterPro" id="IPR019266">
    <property type="entry name" value="Ribosomal_mS27"/>
</dbReference>
<dbReference type="Pfam" id="PF10037">
    <property type="entry name" value="MRP-S27"/>
    <property type="match status" value="1"/>
</dbReference>
<evidence type="ECO:0008006" key="4">
    <source>
        <dbReference type="Google" id="ProtNLM"/>
    </source>
</evidence>
<evidence type="ECO:0000313" key="2">
    <source>
        <dbReference type="EMBL" id="KAK6180421.1"/>
    </source>
</evidence>